<dbReference type="Proteomes" id="UP001142489">
    <property type="component" value="Unassembled WGS sequence"/>
</dbReference>
<comment type="caution">
    <text evidence="2">The sequence shown here is derived from an EMBL/GenBank/DDBJ whole genome shotgun (WGS) entry which is preliminary data.</text>
</comment>
<feature type="region of interest" description="Disordered" evidence="1">
    <location>
        <begin position="41"/>
        <end position="66"/>
    </location>
</feature>
<sequence length="66" mass="7667">MMHEKQAEMGRAEHVLIQDMTTRWNSTYEMVKCLVEQRGQYLGRSRSSPKEQGLGRQAVDLRGYPP</sequence>
<dbReference type="EMBL" id="JAPFRF010000008">
    <property type="protein sequence ID" value="KAJ7324597.1"/>
    <property type="molecule type" value="Genomic_DNA"/>
</dbReference>
<name>A0A9Q1B0H7_9SAUR</name>
<accession>A0A9Q1B0H7</accession>
<dbReference type="OrthoDB" id="1869581at2759"/>
<evidence type="ECO:0000256" key="1">
    <source>
        <dbReference type="SAM" id="MobiDB-lite"/>
    </source>
</evidence>
<evidence type="ECO:0000313" key="2">
    <source>
        <dbReference type="EMBL" id="KAJ7324597.1"/>
    </source>
</evidence>
<protein>
    <submittedName>
        <fullName evidence="2">Uncharacterized protein</fullName>
    </submittedName>
</protein>
<proteinExistence type="predicted"/>
<evidence type="ECO:0000313" key="3">
    <source>
        <dbReference type="Proteomes" id="UP001142489"/>
    </source>
</evidence>
<gene>
    <name evidence="2" type="ORF">JRQ81_017617</name>
</gene>
<keyword evidence="3" id="KW-1185">Reference proteome</keyword>
<organism evidence="2 3">
    <name type="scientific">Phrynocephalus forsythii</name>
    <dbReference type="NCBI Taxonomy" id="171643"/>
    <lineage>
        <taxon>Eukaryota</taxon>
        <taxon>Metazoa</taxon>
        <taxon>Chordata</taxon>
        <taxon>Craniata</taxon>
        <taxon>Vertebrata</taxon>
        <taxon>Euteleostomi</taxon>
        <taxon>Lepidosauria</taxon>
        <taxon>Squamata</taxon>
        <taxon>Bifurcata</taxon>
        <taxon>Unidentata</taxon>
        <taxon>Episquamata</taxon>
        <taxon>Toxicofera</taxon>
        <taxon>Iguania</taxon>
        <taxon>Acrodonta</taxon>
        <taxon>Agamidae</taxon>
        <taxon>Agaminae</taxon>
        <taxon>Phrynocephalus</taxon>
    </lineage>
</organism>
<dbReference type="AlphaFoldDB" id="A0A9Q1B0H7"/>
<reference evidence="2" key="1">
    <citation type="journal article" date="2023" name="DNA Res.">
        <title>Chromosome-level genome assembly of Phrynocephalus forsythii using third-generation DNA sequencing and Hi-C analysis.</title>
        <authorList>
            <person name="Qi Y."/>
            <person name="Zhao W."/>
            <person name="Zhao Y."/>
            <person name="Niu C."/>
            <person name="Cao S."/>
            <person name="Zhang Y."/>
        </authorList>
    </citation>
    <scope>NUCLEOTIDE SEQUENCE</scope>
    <source>
        <tissue evidence="2">Muscle</tissue>
    </source>
</reference>